<dbReference type="InterPro" id="IPR002402">
    <property type="entry name" value="Cyt_P450_E_grp-II"/>
</dbReference>
<keyword evidence="7" id="KW-0256">Endoplasmic reticulum</keyword>
<evidence type="ECO:0000256" key="11">
    <source>
        <dbReference type="ARBA" id="ARBA00023033"/>
    </source>
</evidence>
<dbReference type="GO" id="GO:0020037">
    <property type="term" value="F:heme binding"/>
    <property type="evidence" value="ECO:0007669"/>
    <property type="project" value="InterPro"/>
</dbReference>
<dbReference type="GO" id="GO:0005789">
    <property type="term" value="C:endoplasmic reticulum membrane"/>
    <property type="evidence" value="ECO:0007669"/>
    <property type="project" value="UniProtKB-SubCell"/>
</dbReference>
<evidence type="ECO:0000313" key="13">
    <source>
        <dbReference type="EMBL" id="CAD7650316.1"/>
    </source>
</evidence>
<evidence type="ECO:0000256" key="4">
    <source>
        <dbReference type="ARBA" id="ARBA00010617"/>
    </source>
</evidence>
<keyword evidence="14" id="KW-1185">Reference proteome</keyword>
<comment type="subcellular location">
    <subcellularLocation>
        <location evidence="3">Endoplasmic reticulum membrane</location>
        <topology evidence="3">Peripheral membrane protein</topology>
    </subcellularLocation>
    <subcellularLocation>
        <location evidence="2">Microsome membrane</location>
        <topology evidence="2">Peripheral membrane protein</topology>
    </subcellularLocation>
</comment>
<feature type="non-terminal residue" evidence="13">
    <location>
        <position position="1"/>
    </location>
</feature>
<gene>
    <name evidence="13" type="ORF">ONB1V03_LOCUS7745</name>
</gene>
<proteinExistence type="inferred from homology"/>
<dbReference type="InterPro" id="IPR001128">
    <property type="entry name" value="Cyt_P450"/>
</dbReference>
<dbReference type="GO" id="GO:0004497">
    <property type="term" value="F:monooxygenase activity"/>
    <property type="evidence" value="ECO:0007669"/>
    <property type="project" value="UniProtKB-KW"/>
</dbReference>
<dbReference type="GO" id="GO:0016705">
    <property type="term" value="F:oxidoreductase activity, acting on paired donors, with incorporation or reduction of molecular oxygen"/>
    <property type="evidence" value="ECO:0007669"/>
    <property type="project" value="InterPro"/>
</dbReference>
<dbReference type="OrthoDB" id="1470350at2759"/>
<dbReference type="Gene3D" id="1.10.630.10">
    <property type="entry name" value="Cytochrome P450"/>
    <property type="match status" value="1"/>
</dbReference>
<keyword evidence="9" id="KW-0560">Oxidoreductase</keyword>
<keyword evidence="11" id="KW-0503">Monooxygenase</keyword>
<evidence type="ECO:0000256" key="5">
    <source>
        <dbReference type="ARBA" id="ARBA00022617"/>
    </source>
</evidence>
<evidence type="ECO:0000256" key="12">
    <source>
        <dbReference type="ARBA" id="ARBA00023136"/>
    </source>
</evidence>
<dbReference type="InterPro" id="IPR036396">
    <property type="entry name" value="Cyt_P450_sf"/>
</dbReference>
<evidence type="ECO:0000256" key="1">
    <source>
        <dbReference type="ARBA" id="ARBA00001971"/>
    </source>
</evidence>
<accession>A0A7R9LYS7</accession>
<reference evidence="13" key="1">
    <citation type="submission" date="2020-11" db="EMBL/GenBank/DDBJ databases">
        <authorList>
            <person name="Tran Van P."/>
        </authorList>
    </citation>
    <scope>NUCLEOTIDE SEQUENCE</scope>
</reference>
<evidence type="ECO:0000256" key="7">
    <source>
        <dbReference type="ARBA" id="ARBA00022824"/>
    </source>
</evidence>
<sequence length="351" mass="40180">MSGRHPISQKFLSDTSGDDWRRIREIVSPTFTTGKISKTYAHCLRDYAQHLDSACAENNAQLDVLTSMGAYAMDLIARVTLDIDIDAYNSQRVSPFVTMANKAVESGLVKNLSRLIFPKWILWGTGDQSARDFFVNTVREVMANRRQMDDKRNDFMKLLMDAELPMDRADSAVTTDCEYGDQGGHVSGGRVSLHSVYLTFLTYELALNPSVQQRLYLELMDAIDPDTGDIPYDRLPRLPYLDAVLSETLRLHTGQQVDIPIHAIHHCADFYPDPEHFNPNRFMPCNRHLVEPYTYLPFGAGPRNYIRFALLEVKAAVAHIVWRFRFYRTAHTEVPVRHKRSFRLTFPDSVC</sequence>
<evidence type="ECO:0008006" key="15">
    <source>
        <dbReference type="Google" id="ProtNLM"/>
    </source>
</evidence>
<dbReference type="PRINTS" id="PR00464">
    <property type="entry name" value="EP450II"/>
</dbReference>
<evidence type="ECO:0000256" key="10">
    <source>
        <dbReference type="ARBA" id="ARBA00023004"/>
    </source>
</evidence>
<keyword evidence="8" id="KW-0492">Microsome</keyword>
<dbReference type="InterPro" id="IPR050476">
    <property type="entry name" value="Insect_CytP450_Detox"/>
</dbReference>
<dbReference type="PANTHER" id="PTHR24292:SF54">
    <property type="entry name" value="CYP9F3-RELATED"/>
    <property type="match status" value="1"/>
</dbReference>
<name>A0A7R9LYS7_9ACAR</name>
<evidence type="ECO:0000313" key="14">
    <source>
        <dbReference type="Proteomes" id="UP000728032"/>
    </source>
</evidence>
<dbReference type="EMBL" id="CAJPVJ010004069">
    <property type="protein sequence ID" value="CAG2168254.1"/>
    <property type="molecule type" value="Genomic_DNA"/>
</dbReference>
<dbReference type="PANTHER" id="PTHR24292">
    <property type="entry name" value="CYTOCHROME P450"/>
    <property type="match status" value="1"/>
</dbReference>
<keyword evidence="5" id="KW-0349">Heme</keyword>
<dbReference type="SUPFAM" id="SSF48264">
    <property type="entry name" value="Cytochrome P450"/>
    <property type="match status" value="1"/>
</dbReference>
<dbReference type="GO" id="GO:0005506">
    <property type="term" value="F:iron ion binding"/>
    <property type="evidence" value="ECO:0007669"/>
    <property type="project" value="InterPro"/>
</dbReference>
<keyword evidence="6" id="KW-0479">Metal-binding</keyword>
<keyword evidence="10" id="KW-0408">Iron</keyword>
<keyword evidence="12" id="KW-0472">Membrane</keyword>
<dbReference type="Pfam" id="PF00067">
    <property type="entry name" value="p450"/>
    <property type="match status" value="1"/>
</dbReference>
<organism evidence="13">
    <name type="scientific">Oppiella nova</name>
    <dbReference type="NCBI Taxonomy" id="334625"/>
    <lineage>
        <taxon>Eukaryota</taxon>
        <taxon>Metazoa</taxon>
        <taxon>Ecdysozoa</taxon>
        <taxon>Arthropoda</taxon>
        <taxon>Chelicerata</taxon>
        <taxon>Arachnida</taxon>
        <taxon>Acari</taxon>
        <taxon>Acariformes</taxon>
        <taxon>Sarcoptiformes</taxon>
        <taxon>Oribatida</taxon>
        <taxon>Brachypylina</taxon>
        <taxon>Oppioidea</taxon>
        <taxon>Oppiidae</taxon>
        <taxon>Oppiella</taxon>
    </lineage>
</organism>
<comment type="similarity">
    <text evidence="4">Belongs to the cytochrome P450 family.</text>
</comment>
<protein>
    <recommendedName>
        <fullName evidence="15">Cytochrome P450</fullName>
    </recommendedName>
</protein>
<evidence type="ECO:0000256" key="9">
    <source>
        <dbReference type="ARBA" id="ARBA00023002"/>
    </source>
</evidence>
<evidence type="ECO:0000256" key="8">
    <source>
        <dbReference type="ARBA" id="ARBA00022848"/>
    </source>
</evidence>
<evidence type="ECO:0000256" key="6">
    <source>
        <dbReference type="ARBA" id="ARBA00022723"/>
    </source>
</evidence>
<dbReference type="AlphaFoldDB" id="A0A7R9LYS7"/>
<dbReference type="Proteomes" id="UP000728032">
    <property type="component" value="Unassembled WGS sequence"/>
</dbReference>
<evidence type="ECO:0000256" key="2">
    <source>
        <dbReference type="ARBA" id="ARBA00004174"/>
    </source>
</evidence>
<dbReference type="EMBL" id="OC918894">
    <property type="protein sequence ID" value="CAD7650316.1"/>
    <property type="molecule type" value="Genomic_DNA"/>
</dbReference>
<evidence type="ECO:0000256" key="3">
    <source>
        <dbReference type="ARBA" id="ARBA00004406"/>
    </source>
</evidence>
<comment type="cofactor">
    <cofactor evidence="1">
        <name>heme</name>
        <dbReference type="ChEBI" id="CHEBI:30413"/>
    </cofactor>
</comment>